<gene>
    <name evidence="7" type="ORF">KJP28_12870</name>
</gene>
<feature type="transmembrane region" description="Helical" evidence="6">
    <location>
        <begin position="373"/>
        <end position="395"/>
    </location>
</feature>
<keyword evidence="2" id="KW-1003">Cell membrane</keyword>
<reference evidence="7 8" key="1">
    <citation type="submission" date="2021-05" db="EMBL/GenBank/DDBJ databases">
        <title>Culturable bacteria isolated from Daya Bay.</title>
        <authorList>
            <person name="Zheng W."/>
            <person name="Yu S."/>
            <person name="Huang Y."/>
        </authorList>
    </citation>
    <scope>NUCLEOTIDE SEQUENCE [LARGE SCALE GENOMIC DNA]</scope>
    <source>
        <strain evidence="7 8">DP4N28-5</strain>
    </source>
</reference>
<dbReference type="RefSeq" id="WP_218393010.1">
    <property type="nucleotide sequence ID" value="NZ_JAHUZE010000003.1"/>
</dbReference>
<dbReference type="Proteomes" id="UP000756530">
    <property type="component" value="Unassembled WGS sequence"/>
</dbReference>
<evidence type="ECO:0000313" key="8">
    <source>
        <dbReference type="Proteomes" id="UP000756530"/>
    </source>
</evidence>
<feature type="transmembrane region" description="Helical" evidence="6">
    <location>
        <begin position="106"/>
        <end position="125"/>
    </location>
</feature>
<feature type="transmembrane region" description="Helical" evidence="6">
    <location>
        <begin position="275"/>
        <end position="299"/>
    </location>
</feature>
<feature type="transmembrane region" description="Helical" evidence="6">
    <location>
        <begin position="198"/>
        <end position="220"/>
    </location>
</feature>
<keyword evidence="4 6" id="KW-1133">Transmembrane helix</keyword>
<dbReference type="PANTHER" id="PTHR30250:SF11">
    <property type="entry name" value="O-ANTIGEN TRANSPORTER-RELATED"/>
    <property type="match status" value="1"/>
</dbReference>
<evidence type="ECO:0000256" key="6">
    <source>
        <dbReference type="SAM" id="Phobius"/>
    </source>
</evidence>
<feature type="transmembrane region" description="Helical" evidence="6">
    <location>
        <begin position="434"/>
        <end position="456"/>
    </location>
</feature>
<dbReference type="InterPro" id="IPR050833">
    <property type="entry name" value="Poly_Biosynth_Transport"/>
</dbReference>
<keyword evidence="8" id="KW-1185">Reference proteome</keyword>
<accession>A0ABS6T519</accession>
<name>A0ABS6T519_9RHOB</name>
<dbReference type="EMBL" id="JAHUZE010000003">
    <property type="protein sequence ID" value="MBV7379818.1"/>
    <property type="molecule type" value="Genomic_DNA"/>
</dbReference>
<evidence type="ECO:0000256" key="1">
    <source>
        <dbReference type="ARBA" id="ARBA00004651"/>
    </source>
</evidence>
<feature type="transmembrane region" description="Helical" evidence="6">
    <location>
        <begin position="402"/>
        <end position="422"/>
    </location>
</feature>
<feature type="transmembrane region" description="Helical" evidence="6">
    <location>
        <begin position="235"/>
        <end position="254"/>
    </location>
</feature>
<keyword evidence="5 6" id="KW-0472">Membrane</keyword>
<evidence type="ECO:0000313" key="7">
    <source>
        <dbReference type="EMBL" id="MBV7379818.1"/>
    </source>
</evidence>
<evidence type="ECO:0000256" key="3">
    <source>
        <dbReference type="ARBA" id="ARBA00022692"/>
    </source>
</evidence>
<evidence type="ECO:0000256" key="5">
    <source>
        <dbReference type="ARBA" id="ARBA00023136"/>
    </source>
</evidence>
<proteinExistence type="predicted"/>
<feature type="transmembrane region" description="Helical" evidence="6">
    <location>
        <begin position="35"/>
        <end position="61"/>
    </location>
</feature>
<feature type="transmembrane region" description="Helical" evidence="6">
    <location>
        <begin position="319"/>
        <end position="342"/>
    </location>
</feature>
<organism evidence="7 8">
    <name type="scientific">Maritimibacter dapengensis</name>
    <dbReference type="NCBI Taxonomy" id="2836868"/>
    <lineage>
        <taxon>Bacteria</taxon>
        <taxon>Pseudomonadati</taxon>
        <taxon>Pseudomonadota</taxon>
        <taxon>Alphaproteobacteria</taxon>
        <taxon>Rhodobacterales</taxon>
        <taxon>Roseobacteraceae</taxon>
        <taxon>Maritimibacter</taxon>
    </lineage>
</organism>
<feature type="transmembrane region" description="Helical" evidence="6">
    <location>
        <begin position="349"/>
        <end position="367"/>
    </location>
</feature>
<evidence type="ECO:0000256" key="4">
    <source>
        <dbReference type="ARBA" id="ARBA00022989"/>
    </source>
</evidence>
<keyword evidence="3 6" id="KW-0812">Transmembrane</keyword>
<feature type="transmembrane region" description="Helical" evidence="6">
    <location>
        <begin position="137"/>
        <end position="158"/>
    </location>
</feature>
<comment type="caution">
    <text evidence="7">The sequence shown here is derived from an EMBL/GenBank/DDBJ whole genome shotgun (WGS) entry which is preliminary data.</text>
</comment>
<sequence>MLKSALLLLSGNASSSAVLFIRNLLIARLISVEDYGIAATFAISMGAVEMLGAIGLQHLIIQDDDGDNPKKQAGLQGFHLLRGFLSAAILFFLSGPISRFMGVPEIAWAFQVLAIVPLVRGFVHFDIYRLQRQMEFLPLVSSALAPALVSTALVWPIYLVFPNYRVMLFALIIQAVILAGVSHAFSKRAYRVTLDRGIMTEAISFGWPLLLNSILLFGVFQGEKIIVGRELGMEQLALLAMGFTLTLTPTLILASSARSFFLPQLSRAKNAQHDFQYLSIVTMQSSLLNGALLVTAIFLFGGPLVHFVLGPKYSALIPYLPWLALLNALRVFKAGCAVVALAKAHTTNAMISNMFRVATLPISWFALISGADLYAVIIIAIVGEMLGYLVALALVHYKVGVILGRMILPLITTGVLLTYTLAQTSLEESNIPFSLPQIIGFVPVALLLILSLYSMYEFRRYIKNHSTFIPFKQKDPNS</sequence>
<protein>
    <submittedName>
        <fullName evidence="7">Oligosaccharide flippase family protein</fullName>
    </submittedName>
</protein>
<feature type="transmembrane region" description="Helical" evidence="6">
    <location>
        <begin position="73"/>
        <end position="94"/>
    </location>
</feature>
<dbReference type="PANTHER" id="PTHR30250">
    <property type="entry name" value="PST FAMILY PREDICTED COLANIC ACID TRANSPORTER"/>
    <property type="match status" value="1"/>
</dbReference>
<feature type="transmembrane region" description="Helical" evidence="6">
    <location>
        <begin position="164"/>
        <end position="186"/>
    </location>
</feature>
<dbReference type="Pfam" id="PF13440">
    <property type="entry name" value="Polysacc_synt_3"/>
    <property type="match status" value="1"/>
</dbReference>
<evidence type="ECO:0000256" key="2">
    <source>
        <dbReference type="ARBA" id="ARBA00022475"/>
    </source>
</evidence>
<comment type="subcellular location">
    <subcellularLocation>
        <location evidence="1">Cell membrane</location>
        <topology evidence="1">Multi-pass membrane protein</topology>
    </subcellularLocation>
</comment>